<gene>
    <name evidence="2" type="ORF">EXJ73_07075</name>
</gene>
<accession>A0A9X4LFQ0</accession>
<dbReference type="SMART" id="SM00421">
    <property type="entry name" value="HTH_LUXR"/>
    <property type="match status" value="1"/>
</dbReference>
<dbReference type="GO" id="GO:0003677">
    <property type="term" value="F:DNA binding"/>
    <property type="evidence" value="ECO:0007669"/>
    <property type="project" value="InterPro"/>
</dbReference>
<dbReference type="Proteomes" id="UP001152766">
    <property type="component" value="Unassembled WGS sequence"/>
</dbReference>
<proteinExistence type="predicted"/>
<reference evidence="2" key="1">
    <citation type="submission" date="2019-02" db="EMBL/GenBank/DDBJ databases">
        <title>Draft genome of the type strain Pelomonas aquatica CCUG 52575T.</title>
        <authorList>
            <person name="Gomila M."/>
            <person name="Lalucat J."/>
        </authorList>
    </citation>
    <scope>NUCLEOTIDE SEQUENCE</scope>
    <source>
        <strain evidence="2">CCUG 52575</strain>
    </source>
</reference>
<evidence type="ECO:0000313" key="2">
    <source>
        <dbReference type="EMBL" id="MDG0862234.1"/>
    </source>
</evidence>
<keyword evidence="3" id="KW-1185">Reference proteome</keyword>
<feature type="domain" description="HTH luxR-type" evidence="1">
    <location>
        <begin position="137"/>
        <end position="194"/>
    </location>
</feature>
<evidence type="ECO:0000313" key="3">
    <source>
        <dbReference type="Proteomes" id="UP001152766"/>
    </source>
</evidence>
<evidence type="ECO:0000259" key="1">
    <source>
        <dbReference type="SMART" id="SM00421"/>
    </source>
</evidence>
<dbReference type="InterPro" id="IPR036388">
    <property type="entry name" value="WH-like_DNA-bd_sf"/>
</dbReference>
<dbReference type="Gene3D" id="1.10.10.10">
    <property type="entry name" value="Winged helix-like DNA-binding domain superfamily/Winged helix DNA-binding domain"/>
    <property type="match status" value="1"/>
</dbReference>
<dbReference type="Pfam" id="PF00196">
    <property type="entry name" value="GerE"/>
    <property type="match status" value="1"/>
</dbReference>
<protein>
    <submittedName>
        <fullName evidence="2">LuxR family transcriptional regulator</fullName>
    </submittedName>
</protein>
<comment type="caution">
    <text evidence="2">The sequence shown here is derived from an EMBL/GenBank/DDBJ whole genome shotgun (WGS) entry which is preliminary data.</text>
</comment>
<dbReference type="PRINTS" id="PR00038">
    <property type="entry name" value="HTHLUXR"/>
</dbReference>
<sequence length="202" mass="22195">MNAPTVWPSRSTAAPPSALQLWAQLPLPIWVLRPTRELVFANAAAEALRTEVGQAAGRLMQLGSLPALTLEALLRLSPPQMALWLPASRRTGWLQAMPLPELVARMTAWPADTRLLSLHLDRPELTQRARIDALSEQFRLSPAERCVLLLLADGQMPEAVARQLDITLSTARGHVRRLLLKSHAPSLAQLLRWLGSAEALPG</sequence>
<dbReference type="RefSeq" id="WP_268151595.1">
    <property type="nucleotide sequence ID" value="NZ_JAPPUW010000012.1"/>
</dbReference>
<dbReference type="SUPFAM" id="SSF46894">
    <property type="entry name" value="C-terminal effector domain of the bipartite response regulators"/>
    <property type="match status" value="1"/>
</dbReference>
<dbReference type="InterPro" id="IPR016032">
    <property type="entry name" value="Sig_transdc_resp-reg_C-effctor"/>
</dbReference>
<name>A0A9X4LFQ0_9BURK</name>
<organism evidence="2 3">
    <name type="scientific">Pelomonas aquatica</name>
    <dbReference type="NCBI Taxonomy" id="431058"/>
    <lineage>
        <taxon>Bacteria</taxon>
        <taxon>Pseudomonadati</taxon>
        <taxon>Pseudomonadota</taxon>
        <taxon>Betaproteobacteria</taxon>
        <taxon>Burkholderiales</taxon>
        <taxon>Sphaerotilaceae</taxon>
        <taxon>Roseateles</taxon>
    </lineage>
</organism>
<dbReference type="GO" id="GO:0006355">
    <property type="term" value="P:regulation of DNA-templated transcription"/>
    <property type="evidence" value="ECO:0007669"/>
    <property type="project" value="InterPro"/>
</dbReference>
<dbReference type="AlphaFoldDB" id="A0A9X4LFQ0"/>
<dbReference type="EMBL" id="SGUG01000008">
    <property type="protein sequence ID" value="MDG0862234.1"/>
    <property type="molecule type" value="Genomic_DNA"/>
</dbReference>
<dbReference type="InterPro" id="IPR000792">
    <property type="entry name" value="Tscrpt_reg_LuxR_C"/>
</dbReference>